<reference evidence="2" key="2">
    <citation type="journal article" date="2014" name="ISME J.">
        <title>Microbial stratification in low pH oxic and suboxic macroscopic growths along an acid mine drainage.</title>
        <authorList>
            <person name="Mendez-Garcia C."/>
            <person name="Mesa V."/>
            <person name="Sprenger R.R."/>
            <person name="Richter M."/>
            <person name="Diez M.S."/>
            <person name="Solano J."/>
            <person name="Bargiela R."/>
            <person name="Golyshina O.V."/>
            <person name="Manteca A."/>
            <person name="Ramos J.L."/>
            <person name="Gallego J.R."/>
            <person name="Llorente I."/>
            <person name="Martins Dos Santos V.A."/>
            <person name="Jensen O.N."/>
            <person name="Pelaez A.I."/>
            <person name="Sanchez J."/>
            <person name="Ferrer M."/>
        </authorList>
    </citation>
    <scope>NUCLEOTIDE SEQUENCE</scope>
</reference>
<comment type="caution">
    <text evidence="2">The sequence shown here is derived from an EMBL/GenBank/DDBJ whole genome shotgun (WGS) entry which is preliminary data.</text>
</comment>
<dbReference type="GO" id="GO:0004252">
    <property type="term" value="F:serine-type endopeptidase activity"/>
    <property type="evidence" value="ECO:0007669"/>
    <property type="project" value="InterPro"/>
</dbReference>
<dbReference type="GO" id="GO:0006465">
    <property type="term" value="P:signal peptide processing"/>
    <property type="evidence" value="ECO:0007669"/>
    <property type="project" value="InterPro"/>
</dbReference>
<organism evidence="2">
    <name type="scientific">mine drainage metagenome</name>
    <dbReference type="NCBI Taxonomy" id="410659"/>
    <lineage>
        <taxon>unclassified sequences</taxon>
        <taxon>metagenomes</taxon>
        <taxon>ecological metagenomes</taxon>
    </lineage>
</organism>
<reference evidence="2" key="1">
    <citation type="submission" date="2013-08" db="EMBL/GenBank/DDBJ databases">
        <authorList>
            <person name="Mendez C."/>
            <person name="Richter M."/>
            <person name="Ferrer M."/>
            <person name="Sanchez J."/>
        </authorList>
    </citation>
    <scope>NUCLEOTIDE SEQUENCE</scope>
</reference>
<feature type="domain" description="Peptidase S26" evidence="1">
    <location>
        <begin position="7"/>
        <end position="109"/>
    </location>
</feature>
<feature type="non-terminal residue" evidence="2">
    <location>
        <position position="111"/>
    </location>
</feature>
<protein>
    <submittedName>
        <fullName evidence="2">Conjugal transfer TRAF transmembrane protein</fullName>
    </submittedName>
</protein>
<gene>
    <name evidence="2" type="ORF">B2A_00661</name>
</gene>
<evidence type="ECO:0000313" key="2">
    <source>
        <dbReference type="EMBL" id="EQD67751.1"/>
    </source>
</evidence>
<name>T1B498_9ZZZZ</name>
<sequence>MSRRFPLLAVTLVGASVCLGVPWIHPPVRFVYNASPSVALGWYLRVPASRLAVGMFVVARLPPAAARLAAERGYLPITVPVVKRIAADHGEHVCERSRVLSIDGRPVARAL</sequence>
<dbReference type="SUPFAM" id="SSF51306">
    <property type="entry name" value="LexA/Signal peptidase"/>
    <property type="match status" value="1"/>
</dbReference>
<dbReference type="InterPro" id="IPR019533">
    <property type="entry name" value="Peptidase_S26"/>
</dbReference>
<dbReference type="Pfam" id="PF10502">
    <property type="entry name" value="Peptidase_S26"/>
    <property type="match status" value="1"/>
</dbReference>
<keyword evidence="2" id="KW-0472">Membrane</keyword>
<keyword evidence="2" id="KW-0812">Transmembrane</keyword>
<evidence type="ECO:0000259" key="1">
    <source>
        <dbReference type="Pfam" id="PF10502"/>
    </source>
</evidence>
<dbReference type="EMBL" id="AUZZ01000516">
    <property type="protein sequence ID" value="EQD67751.1"/>
    <property type="molecule type" value="Genomic_DNA"/>
</dbReference>
<dbReference type="AlphaFoldDB" id="T1B498"/>
<accession>T1B498</accession>
<dbReference type="InterPro" id="IPR036286">
    <property type="entry name" value="LexA/Signal_pep-like_sf"/>
</dbReference>
<proteinExistence type="predicted"/>